<comment type="catalytic activity">
    <reaction evidence="9">
        <text>(2R)-2-phosphoglycerate = phosphoenolpyruvate + H2O</text>
        <dbReference type="Rhea" id="RHEA:10164"/>
        <dbReference type="ChEBI" id="CHEBI:15377"/>
        <dbReference type="ChEBI" id="CHEBI:58289"/>
        <dbReference type="ChEBI" id="CHEBI:58702"/>
        <dbReference type="EC" id="4.2.1.11"/>
    </reaction>
</comment>
<keyword evidence="7 9" id="KW-0324">Glycolysis</keyword>
<feature type="binding site" evidence="9 12">
    <location>
        <position position="300"/>
    </location>
    <ligand>
        <name>Mg(2+)</name>
        <dbReference type="ChEBI" id="CHEBI:18420"/>
    </ligand>
</feature>
<evidence type="ECO:0000256" key="4">
    <source>
        <dbReference type="ARBA" id="ARBA00017068"/>
    </source>
</evidence>
<evidence type="ECO:0000313" key="17">
    <source>
        <dbReference type="Proteomes" id="UP000176800"/>
    </source>
</evidence>
<comment type="pathway">
    <text evidence="1 9">Carbohydrate degradation; glycolysis; pyruvate from D-glyceraldehyde 3-phosphate: step 4/5.</text>
</comment>
<evidence type="ECO:0000256" key="7">
    <source>
        <dbReference type="ARBA" id="ARBA00023152"/>
    </source>
</evidence>
<dbReference type="GO" id="GO:0000015">
    <property type="term" value="C:phosphopyruvate hydratase complex"/>
    <property type="evidence" value="ECO:0007669"/>
    <property type="project" value="InterPro"/>
</dbReference>
<comment type="subcellular location">
    <subcellularLocation>
        <location evidence="9">Cytoplasm</location>
    </subcellularLocation>
    <subcellularLocation>
        <location evidence="9">Secreted</location>
    </subcellularLocation>
    <subcellularLocation>
        <location evidence="9">Cell surface</location>
    </subcellularLocation>
    <text evidence="9">Fractions of enolase are present in both the cytoplasm and on the cell surface.</text>
</comment>
<feature type="domain" description="Enolase C-terminal TIM barrel" evidence="14">
    <location>
        <begin position="135"/>
        <end position="400"/>
    </location>
</feature>
<accession>A0A1G2U3U3</accession>
<dbReference type="UniPathway" id="UPA00109">
    <property type="reaction ID" value="UER00187"/>
</dbReference>
<evidence type="ECO:0000256" key="5">
    <source>
        <dbReference type="ARBA" id="ARBA00022525"/>
    </source>
</evidence>
<feature type="binding site" evidence="9">
    <location>
        <position position="232"/>
    </location>
    <ligand>
        <name>Mg(2+)</name>
        <dbReference type="ChEBI" id="CHEBI:18420"/>
    </ligand>
</feature>
<feature type="domain" description="Enolase N-terminal" evidence="15">
    <location>
        <begin position="5"/>
        <end position="128"/>
    </location>
</feature>
<evidence type="ECO:0000256" key="3">
    <source>
        <dbReference type="ARBA" id="ARBA00012058"/>
    </source>
</evidence>
<dbReference type="PANTHER" id="PTHR11902:SF1">
    <property type="entry name" value="ENOLASE"/>
    <property type="match status" value="1"/>
</dbReference>
<dbReference type="EC" id="4.2.1.11" evidence="3 9"/>
<dbReference type="PRINTS" id="PR00148">
    <property type="entry name" value="ENOLASE"/>
</dbReference>
<keyword evidence="8 9" id="KW-0456">Lyase</keyword>
<dbReference type="Pfam" id="PF00113">
    <property type="entry name" value="Enolase_C"/>
    <property type="match status" value="1"/>
</dbReference>
<dbReference type="Gene3D" id="3.30.390.10">
    <property type="entry name" value="Enolase-like, N-terminal domain"/>
    <property type="match status" value="1"/>
</dbReference>
<feature type="region of interest" description="Disordered" evidence="13">
    <location>
        <begin position="33"/>
        <end position="59"/>
    </location>
</feature>
<evidence type="ECO:0000313" key="16">
    <source>
        <dbReference type="EMBL" id="OHB04163.1"/>
    </source>
</evidence>
<feature type="binding site" evidence="11">
    <location>
        <position position="273"/>
    </location>
    <ligand>
        <name>substrate</name>
    </ligand>
</feature>
<dbReference type="GO" id="GO:0004634">
    <property type="term" value="F:phosphopyruvate hydratase activity"/>
    <property type="evidence" value="ECO:0007669"/>
    <property type="project" value="UniProtKB-UniRule"/>
</dbReference>
<keyword evidence="9 12" id="KW-0479">Metal-binding</keyword>
<dbReference type="SUPFAM" id="SSF54826">
    <property type="entry name" value="Enolase N-terminal domain-like"/>
    <property type="match status" value="1"/>
</dbReference>
<dbReference type="PIRSF" id="PIRSF001400">
    <property type="entry name" value="Enolase"/>
    <property type="match status" value="1"/>
</dbReference>
<dbReference type="InterPro" id="IPR020809">
    <property type="entry name" value="Enolase_CS"/>
</dbReference>
<comment type="cofactor">
    <cofactor evidence="12">
        <name>Mg(2+)</name>
        <dbReference type="ChEBI" id="CHEBI:18420"/>
    </cofactor>
    <text evidence="12">Mg(2+) is required for catalysis and for stabilizing the dimer.</text>
</comment>
<dbReference type="SFLD" id="SFLDF00002">
    <property type="entry name" value="enolase"/>
    <property type="match status" value="1"/>
</dbReference>
<evidence type="ECO:0000256" key="11">
    <source>
        <dbReference type="PIRSR" id="PIRSR001400-2"/>
    </source>
</evidence>
<feature type="binding site" evidence="11">
    <location>
        <position position="376"/>
    </location>
    <ligand>
        <name>substrate</name>
    </ligand>
</feature>
<keyword evidence="5 9" id="KW-0964">Secreted</keyword>
<dbReference type="GO" id="GO:0006096">
    <property type="term" value="P:glycolytic process"/>
    <property type="evidence" value="ECO:0007669"/>
    <property type="project" value="UniProtKB-UniRule"/>
</dbReference>
<evidence type="ECO:0000256" key="10">
    <source>
        <dbReference type="PIRSR" id="PIRSR001400-1"/>
    </source>
</evidence>
<evidence type="ECO:0000259" key="15">
    <source>
        <dbReference type="SMART" id="SM01193"/>
    </source>
</evidence>
<gene>
    <name evidence="9" type="primary">eno</name>
    <name evidence="16" type="ORF">A3B14_01995</name>
</gene>
<dbReference type="PANTHER" id="PTHR11902">
    <property type="entry name" value="ENOLASE"/>
    <property type="match status" value="1"/>
</dbReference>
<dbReference type="SMART" id="SM01193">
    <property type="entry name" value="Enolase_N"/>
    <property type="match status" value="1"/>
</dbReference>
<feature type="binding site" evidence="9">
    <location>
        <position position="376"/>
    </location>
    <ligand>
        <name>(2R)-2-phosphoglycerate</name>
        <dbReference type="ChEBI" id="CHEBI:58289"/>
    </ligand>
</feature>
<feature type="compositionally biased region" description="Basic and acidic residues" evidence="13">
    <location>
        <begin position="47"/>
        <end position="57"/>
    </location>
</feature>
<dbReference type="SFLD" id="SFLDS00001">
    <property type="entry name" value="Enolase"/>
    <property type="match status" value="1"/>
</dbReference>
<feature type="active site" description="Proton donor" evidence="9 10">
    <location>
        <position position="200"/>
    </location>
</feature>
<evidence type="ECO:0000256" key="2">
    <source>
        <dbReference type="ARBA" id="ARBA00009604"/>
    </source>
</evidence>
<dbReference type="GO" id="GO:0009986">
    <property type="term" value="C:cell surface"/>
    <property type="evidence" value="ECO:0007669"/>
    <property type="project" value="UniProtKB-SubCell"/>
</dbReference>
<dbReference type="Gene3D" id="3.20.20.120">
    <property type="entry name" value="Enolase-like C-terminal domain"/>
    <property type="match status" value="1"/>
</dbReference>
<dbReference type="InterPro" id="IPR020811">
    <property type="entry name" value="Enolase_N"/>
</dbReference>
<dbReference type="Proteomes" id="UP000176800">
    <property type="component" value="Unassembled WGS sequence"/>
</dbReference>
<evidence type="ECO:0000256" key="8">
    <source>
        <dbReference type="ARBA" id="ARBA00023239"/>
    </source>
</evidence>
<name>A0A1G2U3U3_9BACT</name>
<keyword evidence="6 9" id="KW-0460">Magnesium</keyword>
<feature type="binding site" evidence="9">
    <location>
        <position position="325"/>
    </location>
    <ligand>
        <name>(2R)-2-phosphoglycerate</name>
        <dbReference type="ChEBI" id="CHEBI:58289"/>
    </ligand>
</feature>
<feature type="binding site" evidence="9">
    <location>
        <position position="159"/>
    </location>
    <ligand>
        <name>(2R)-2-phosphoglycerate</name>
        <dbReference type="ChEBI" id="CHEBI:58289"/>
    </ligand>
</feature>
<evidence type="ECO:0000256" key="9">
    <source>
        <dbReference type="HAMAP-Rule" id="MF_00318"/>
    </source>
</evidence>
<evidence type="ECO:0000256" key="12">
    <source>
        <dbReference type="PIRSR" id="PIRSR001400-3"/>
    </source>
</evidence>
<comment type="function">
    <text evidence="9">Catalyzes the reversible conversion of 2-phosphoglycerate (2-PG) into phosphoenolpyruvate (PEP). It is essential for the degradation of carbohydrates via glycolysis.</text>
</comment>
<comment type="similarity">
    <text evidence="2 9">Belongs to the enolase family.</text>
</comment>
<dbReference type="InterPro" id="IPR000941">
    <property type="entry name" value="Enolase"/>
</dbReference>
<keyword evidence="9" id="KW-0963">Cytoplasm</keyword>
<proteinExistence type="inferred from homology"/>
<feature type="active site" description="Proton acceptor" evidence="9 10">
    <location>
        <position position="325"/>
    </location>
</feature>
<dbReference type="EMBL" id="MHWE01000010">
    <property type="protein sequence ID" value="OHB04163.1"/>
    <property type="molecule type" value="Genomic_DNA"/>
</dbReference>
<feature type="binding site" evidence="9">
    <location>
        <position position="355"/>
    </location>
    <ligand>
        <name>(2R)-2-phosphoglycerate</name>
        <dbReference type="ChEBI" id="CHEBI:58289"/>
    </ligand>
</feature>
<comment type="caution">
    <text evidence="16">The sequence shown here is derived from an EMBL/GenBank/DDBJ whole genome shotgun (WGS) entry which is preliminary data.</text>
</comment>
<dbReference type="HAMAP" id="MF_00318">
    <property type="entry name" value="Enolase"/>
    <property type="match status" value="1"/>
</dbReference>
<sequence length="400" mass="43714">MAKAISDLYAREIPDSRGILTLEVSVSDGENVVSTQVPSGKSAGSHEAIELRDKDDGGVTEASDNIKNIIRPQLVGMVPDQKEIDRLLLQLDGTPDKSHLGGNTLIGISTAVGRLAAKQEGVPLWRHISEITDSKPSFPALFMNIINGGVHADFRLPFQEYMVVISGDSPKLSFENGKSIFSSLEKIISEKYGEVPIGDEGGYSPKCDSLEEPFEILKELVSQQASVSLAIDAAASEFYKDGLYELLGRKYSSAELVLVYKELLEKYRLLSIEDPFAEDDGQSFRQLLSQTEGRTFIVGDDLTTTNPNRVKWAVENKLADAMIVKPNQIGTLTETFEAVSLARNAGWKLIVSHRSGDTMDDFIADLSVGIGAFGMKAGSPNPPERVAKYKRLADIELEML</sequence>
<evidence type="ECO:0000259" key="14">
    <source>
        <dbReference type="SMART" id="SM01192"/>
    </source>
</evidence>
<dbReference type="SFLD" id="SFLDG00178">
    <property type="entry name" value="enolase"/>
    <property type="match status" value="1"/>
</dbReference>
<dbReference type="InterPro" id="IPR020810">
    <property type="entry name" value="Enolase_C"/>
</dbReference>
<feature type="binding site" evidence="9 12">
    <location>
        <position position="273"/>
    </location>
    <ligand>
        <name>Mg(2+)</name>
        <dbReference type="ChEBI" id="CHEBI:18420"/>
    </ligand>
</feature>
<dbReference type="InterPro" id="IPR036849">
    <property type="entry name" value="Enolase-like_C_sf"/>
</dbReference>
<dbReference type="GO" id="GO:0000287">
    <property type="term" value="F:magnesium ion binding"/>
    <property type="evidence" value="ECO:0007669"/>
    <property type="project" value="UniProtKB-UniRule"/>
</dbReference>
<dbReference type="AlphaFoldDB" id="A0A1G2U3U3"/>
<feature type="binding site" evidence="11">
    <location>
        <position position="151"/>
    </location>
    <ligand>
        <name>substrate</name>
    </ligand>
</feature>
<dbReference type="GO" id="GO:0005576">
    <property type="term" value="C:extracellular region"/>
    <property type="evidence" value="ECO:0007669"/>
    <property type="project" value="UniProtKB-SubCell"/>
</dbReference>
<reference evidence="16 17" key="1">
    <citation type="journal article" date="2016" name="Nat. Commun.">
        <title>Thousands of microbial genomes shed light on interconnected biogeochemical processes in an aquifer system.</title>
        <authorList>
            <person name="Anantharaman K."/>
            <person name="Brown C.T."/>
            <person name="Hug L.A."/>
            <person name="Sharon I."/>
            <person name="Castelle C.J."/>
            <person name="Probst A.J."/>
            <person name="Thomas B.C."/>
            <person name="Singh A."/>
            <person name="Wilkins M.J."/>
            <person name="Karaoz U."/>
            <person name="Brodie E.L."/>
            <person name="Williams K.H."/>
            <person name="Hubbard S.S."/>
            <person name="Banfield J.F."/>
        </authorList>
    </citation>
    <scope>NUCLEOTIDE SEQUENCE [LARGE SCALE GENOMIC DNA]</scope>
</reference>
<dbReference type="SMART" id="SM01192">
    <property type="entry name" value="Enolase_C"/>
    <property type="match status" value="1"/>
</dbReference>
<feature type="binding site" evidence="11">
    <location>
        <begin position="352"/>
        <end position="355"/>
    </location>
    <ligand>
        <name>substrate</name>
    </ligand>
</feature>
<feature type="binding site" evidence="11">
    <location>
        <position position="300"/>
    </location>
    <ligand>
        <name>substrate</name>
    </ligand>
</feature>
<feature type="binding site" evidence="9">
    <location>
        <position position="354"/>
    </location>
    <ligand>
        <name>(2R)-2-phosphoglycerate</name>
        <dbReference type="ChEBI" id="CHEBI:58289"/>
    </ligand>
</feature>
<dbReference type="SUPFAM" id="SSF51604">
    <property type="entry name" value="Enolase C-terminal domain-like"/>
    <property type="match status" value="1"/>
</dbReference>
<evidence type="ECO:0000256" key="6">
    <source>
        <dbReference type="ARBA" id="ARBA00022842"/>
    </source>
</evidence>
<protein>
    <recommendedName>
        <fullName evidence="4 9">Enolase</fullName>
        <ecNumber evidence="3 9">4.2.1.11</ecNumber>
    </recommendedName>
    <alternativeName>
        <fullName evidence="9">2-phospho-D-glycerate hydro-lyase</fullName>
    </alternativeName>
    <alternativeName>
        <fullName evidence="9">2-phosphoglycerate dehydratase</fullName>
    </alternativeName>
</protein>
<evidence type="ECO:0000256" key="1">
    <source>
        <dbReference type="ARBA" id="ARBA00005031"/>
    </source>
</evidence>
<dbReference type="InterPro" id="IPR029017">
    <property type="entry name" value="Enolase-like_N"/>
</dbReference>
<comment type="cofactor">
    <cofactor evidence="9">
        <name>Mg(2+)</name>
        <dbReference type="ChEBI" id="CHEBI:18420"/>
    </cofactor>
    <text evidence="9">Binds a second Mg(2+) ion via substrate during catalysis.</text>
</comment>
<evidence type="ECO:0000256" key="13">
    <source>
        <dbReference type="SAM" id="MobiDB-lite"/>
    </source>
</evidence>
<dbReference type="Pfam" id="PF03952">
    <property type="entry name" value="Enolase_N"/>
    <property type="match status" value="1"/>
</dbReference>
<organism evidence="16 17">
    <name type="scientific">Candidatus Zambryskibacteria bacterium RIFCSPLOWO2_01_FULL_45_21</name>
    <dbReference type="NCBI Taxonomy" id="1802761"/>
    <lineage>
        <taxon>Bacteria</taxon>
        <taxon>Candidatus Zambryskiibacteriota</taxon>
    </lineage>
</organism>
<feature type="binding site" evidence="11">
    <location>
        <position position="160"/>
    </location>
    <ligand>
        <name>substrate</name>
    </ligand>
</feature>
<dbReference type="PROSITE" id="PS00164">
    <property type="entry name" value="ENOLASE"/>
    <property type="match status" value="1"/>
</dbReference>